<proteinExistence type="inferred from homology"/>
<evidence type="ECO:0000313" key="8">
    <source>
        <dbReference type="Proteomes" id="UP001353858"/>
    </source>
</evidence>
<dbReference type="Proteomes" id="UP001353858">
    <property type="component" value="Unassembled WGS sequence"/>
</dbReference>
<evidence type="ECO:0000256" key="4">
    <source>
        <dbReference type="ARBA" id="ARBA00022900"/>
    </source>
</evidence>
<reference evidence="8" key="1">
    <citation type="submission" date="2023-01" db="EMBL/GenBank/DDBJ databases">
        <title>Key to firefly adult light organ development and bioluminescence: homeobox transcription factors regulate luciferase expression and transportation to peroxisome.</title>
        <authorList>
            <person name="Fu X."/>
        </authorList>
    </citation>
    <scope>NUCLEOTIDE SEQUENCE [LARGE SCALE GENOMIC DNA]</scope>
</reference>
<accession>A0AAN7PIK9</accession>
<evidence type="ECO:0000256" key="3">
    <source>
        <dbReference type="ARBA" id="ARBA00022690"/>
    </source>
</evidence>
<sequence>MSTEEQPGTSKKRVKLESNFNNSYCGLDEREVCHINRLLENNDIFGSDSDEESFIDSGSEYLPSENDMAHQEGDESEVNEISFEDIDVPVPDVDINDAIVVIVSDSTFAEDFACKEGVSYIANDCSDCVCAPNGNFGCTLKACVIPGQKDKGVDCEAGTTFQKDCNKCWCVKHGGVICENEDCEVPIASGITTLASTPRENDDVYLGYFRQIIRKQSIIQATLLQLIEDMKSIKDNSSPVAATNVNSIFTLFDFPLKEEASLQQFEEYLSNEQQLNEMVCNSNSDNYE</sequence>
<evidence type="ECO:0000313" key="7">
    <source>
        <dbReference type="EMBL" id="KAK4887337.1"/>
    </source>
</evidence>
<dbReference type="SUPFAM" id="SSF57283">
    <property type="entry name" value="PMP inhibitors"/>
    <property type="match status" value="1"/>
</dbReference>
<evidence type="ECO:0000256" key="6">
    <source>
        <dbReference type="SAM" id="MobiDB-lite"/>
    </source>
</evidence>
<keyword evidence="4" id="KW-0722">Serine protease inhibitor</keyword>
<dbReference type="EMBL" id="JARPUR010000001">
    <property type="protein sequence ID" value="KAK4887337.1"/>
    <property type="molecule type" value="Genomic_DNA"/>
</dbReference>
<dbReference type="GO" id="GO:0004867">
    <property type="term" value="F:serine-type endopeptidase inhibitor activity"/>
    <property type="evidence" value="ECO:0007669"/>
    <property type="project" value="UniProtKB-KW"/>
</dbReference>
<organism evidence="7 8">
    <name type="scientific">Aquatica leii</name>
    <dbReference type="NCBI Taxonomy" id="1421715"/>
    <lineage>
        <taxon>Eukaryota</taxon>
        <taxon>Metazoa</taxon>
        <taxon>Ecdysozoa</taxon>
        <taxon>Arthropoda</taxon>
        <taxon>Hexapoda</taxon>
        <taxon>Insecta</taxon>
        <taxon>Pterygota</taxon>
        <taxon>Neoptera</taxon>
        <taxon>Endopterygota</taxon>
        <taxon>Coleoptera</taxon>
        <taxon>Polyphaga</taxon>
        <taxon>Elateriformia</taxon>
        <taxon>Elateroidea</taxon>
        <taxon>Lampyridae</taxon>
        <taxon>Luciolinae</taxon>
        <taxon>Aquatica</taxon>
    </lineage>
</organism>
<keyword evidence="3" id="KW-0646">Protease inhibitor</keyword>
<evidence type="ECO:0000256" key="1">
    <source>
        <dbReference type="ARBA" id="ARBA00004613"/>
    </source>
</evidence>
<gene>
    <name evidence="7" type="ORF">RN001_003608</name>
</gene>
<dbReference type="AlphaFoldDB" id="A0AAN7PIK9"/>
<evidence type="ECO:0000256" key="5">
    <source>
        <dbReference type="ARBA" id="ARBA00029459"/>
    </source>
</evidence>
<comment type="caution">
    <text evidence="7">The sequence shown here is derived from an EMBL/GenBank/DDBJ whole genome shotgun (WGS) entry which is preliminary data.</text>
</comment>
<comment type="subcellular location">
    <subcellularLocation>
        <location evidence="1">Secreted</location>
    </subcellularLocation>
</comment>
<feature type="region of interest" description="Disordered" evidence="6">
    <location>
        <begin position="49"/>
        <end position="76"/>
    </location>
</feature>
<keyword evidence="8" id="KW-1185">Reference proteome</keyword>
<protein>
    <submittedName>
        <fullName evidence="7">Uncharacterized protein</fullName>
    </submittedName>
</protein>
<name>A0AAN7PIK9_9COLE</name>
<keyword evidence="2" id="KW-0964">Secreted</keyword>
<dbReference type="GO" id="GO:0005576">
    <property type="term" value="C:extracellular region"/>
    <property type="evidence" value="ECO:0007669"/>
    <property type="project" value="UniProtKB-SubCell"/>
</dbReference>
<comment type="similarity">
    <text evidence="5">Belongs to the protease inhibitor I19 family.</text>
</comment>
<dbReference type="InterPro" id="IPR036201">
    <property type="entry name" value="Pacifastin_dom_sf"/>
</dbReference>
<evidence type="ECO:0000256" key="2">
    <source>
        <dbReference type="ARBA" id="ARBA00022525"/>
    </source>
</evidence>